<gene>
    <name evidence="7" type="ORF">SBRY_50226</name>
</gene>
<dbReference type="Pfam" id="PF01553">
    <property type="entry name" value="Acyltransferase"/>
    <property type="match status" value="1"/>
</dbReference>
<name>A0A9W4H4B3_9ACTN</name>
<dbReference type="Proteomes" id="UP001153328">
    <property type="component" value="Unassembled WGS sequence"/>
</dbReference>
<dbReference type="InterPro" id="IPR002123">
    <property type="entry name" value="Plipid/glycerol_acylTrfase"/>
</dbReference>
<proteinExistence type="predicted"/>
<comment type="pathway">
    <text evidence="1">Lipid metabolism.</text>
</comment>
<evidence type="ECO:0000256" key="2">
    <source>
        <dbReference type="ARBA" id="ARBA00022516"/>
    </source>
</evidence>
<keyword evidence="2" id="KW-0444">Lipid biosynthesis</keyword>
<evidence type="ECO:0000259" key="6">
    <source>
        <dbReference type="SMART" id="SM00563"/>
    </source>
</evidence>
<keyword evidence="4" id="KW-0443">Lipid metabolism</keyword>
<keyword evidence="3" id="KW-0808">Transferase</keyword>
<evidence type="ECO:0000313" key="8">
    <source>
        <dbReference type="Proteomes" id="UP001153328"/>
    </source>
</evidence>
<dbReference type="SMART" id="SM00563">
    <property type="entry name" value="PlsC"/>
    <property type="match status" value="1"/>
</dbReference>
<evidence type="ECO:0000256" key="3">
    <source>
        <dbReference type="ARBA" id="ARBA00022679"/>
    </source>
</evidence>
<feature type="domain" description="Phospholipid/glycerol acyltransferase" evidence="6">
    <location>
        <begin position="93"/>
        <end position="205"/>
    </location>
</feature>
<keyword evidence="8" id="KW-1185">Reference proteome</keyword>
<evidence type="ECO:0000256" key="4">
    <source>
        <dbReference type="ARBA" id="ARBA00023098"/>
    </source>
</evidence>
<dbReference type="RefSeq" id="WP_251513255.1">
    <property type="nucleotide sequence ID" value="NZ_CAJVAX010000019.1"/>
</dbReference>
<dbReference type="CDD" id="cd07989">
    <property type="entry name" value="LPLAT_AGPAT-like"/>
    <property type="match status" value="1"/>
</dbReference>
<organism evidence="7 8">
    <name type="scientific">Actinacidiphila bryophytorum</name>
    <dbReference type="NCBI Taxonomy" id="1436133"/>
    <lineage>
        <taxon>Bacteria</taxon>
        <taxon>Bacillati</taxon>
        <taxon>Actinomycetota</taxon>
        <taxon>Actinomycetes</taxon>
        <taxon>Kitasatosporales</taxon>
        <taxon>Streptomycetaceae</taxon>
        <taxon>Actinacidiphila</taxon>
    </lineage>
</organism>
<keyword evidence="5 7" id="KW-0012">Acyltransferase</keyword>
<dbReference type="EMBL" id="CAJVAX010000019">
    <property type="protein sequence ID" value="CAG7649917.1"/>
    <property type="molecule type" value="Genomic_DNA"/>
</dbReference>
<dbReference type="GO" id="GO:0006654">
    <property type="term" value="P:phosphatidic acid biosynthetic process"/>
    <property type="evidence" value="ECO:0007669"/>
    <property type="project" value="TreeGrafter"/>
</dbReference>
<dbReference type="PANTHER" id="PTHR10434:SF64">
    <property type="entry name" value="1-ACYL-SN-GLYCEROL-3-PHOSPHATE ACYLTRANSFERASE-RELATED"/>
    <property type="match status" value="1"/>
</dbReference>
<evidence type="ECO:0000256" key="5">
    <source>
        <dbReference type="ARBA" id="ARBA00023315"/>
    </source>
</evidence>
<dbReference type="SUPFAM" id="SSF69593">
    <property type="entry name" value="Glycerol-3-phosphate (1)-acyltransferase"/>
    <property type="match status" value="1"/>
</dbReference>
<sequence>MNGSAPVNGSPWAAVSPCSAACLAGGPPRVPLPVTLRRAAGFGAHLGGALAAGGRLGSGEQIRRRAAVLLADLGIRLDAPSGELAVPGAPTGTLVVANHISWLDVLALLAVQPATLLAKREVGSWPVVGTLVRRAGTRFIDRDGLRGLPGTVRELAALLRSGESVVVFPEGTTWCSVPGGPFRRATFQAALDAGAPVRPVTLAYTSLGAPTTLPAYVGEGTFAGSMRRVATARDLAVHVTAHPALDPAGHDRRSLAALAQAAVFRGPHERVAAHSGRQRLSPSGV</sequence>
<reference evidence="7" key="1">
    <citation type="submission" date="2021-06" db="EMBL/GenBank/DDBJ databases">
        <authorList>
            <person name="Arsene-Ploetze F."/>
        </authorList>
    </citation>
    <scope>NUCLEOTIDE SEQUENCE</scope>
    <source>
        <strain evidence="7">SBRY1</strain>
    </source>
</reference>
<dbReference type="PANTHER" id="PTHR10434">
    <property type="entry name" value="1-ACYL-SN-GLYCEROL-3-PHOSPHATE ACYLTRANSFERASE"/>
    <property type="match status" value="1"/>
</dbReference>
<accession>A0A9W4H4B3</accession>
<evidence type="ECO:0000256" key="1">
    <source>
        <dbReference type="ARBA" id="ARBA00005189"/>
    </source>
</evidence>
<evidence type="ECO:0000313" key="7">
    <source>
        <dbReference type="EMBL" id="CAG7649917.1"/>
    </source>
</evidence>
<dbReference type="AlphaFoldDB" id="A0A9W4H4B3"/>
<dbReference type="GO" id="GO:0003841">
    <property type="term" value="F:1-acylglycerol-3-phosphate O-acyltransferase activity"/>
    <property type="evidence" value="ECO:0007669"/>
    <property type="project" value="TreeGrafter"/>
</dbReference>
<protein>
    <submittedName>
        <fullName evidence="7">1-acyl-sn-glycerol-3-phosphate acyltransferases</fullName>
    </submittedName>
</protein>
<comment type="caution">
    <text evidence="7">The sequence shown here is derived from an EMBL/GenBank/DDBJ whole genome shotgun (WGS) entry which is preliminary data.</text>
</comment>